<keyword evidence="5" id="KW-0732">Signal</keyword>
<sequence length="283" mass="32358">MKISTLFLLLVIEPIFTKIRHETGKKYSKRGFTDEKKLTIATLIPFENKIFGKNKLEPAAVLAQKKIVEYGYLTPYKLDIKYRDSKCTDTDGMNEAINFYVNGTITGFLGPICDYTLAPLARQLSIWKFPLITVGGLARDFGKKASYPITRAGPASPTSLVDFFKKIRQENKWKKLKAIWEFDSFSSTYPRICRLITESLVLGDTEAKYDTYKLLVTRNSSGPVYTYSMPDKYVEELLKEEVGNKFAGREIINSFTTVNTRKAILIKRLSPIYKERELYEKGG</sequence>
<accession>A0A7I8V6D4</accession>
<dbReference type="OrthoDB" id="10065302at2759"/>
<evidence type="ECO:0000313" key="7">
    <source>
        <dbReference type="EMBL" id="CAD5111746.1"/>
    </source>
</evidence>
<feature type="domain" description="Receptor ligand binding region" evidence="6">
    <location>
        <begin position="57"/>
        <end position="183"/>
    </location>
</feature>
<evidence type="ECO:0000256" key="3">
    <source>
        <dbReference type="ARBA" id="ARBA00022989"/>
    </source>
</evidence>
<proteinExistence type="predicted"/>
<evidence type="ECO:0000256" key="1">
    <source>
        <dbReference type="ARBA" id="ARBA00004370"/>
    </source>
</evidence>
<dbReference type="PANTHER" id="PTHR44755:SF11">
    <property type="entry name" value="ATRIAL NATRIURETIC PEPTIDE RECEPTOR 3 ISOFORM X1"/>
    <property type="match status" value="1"/>
</dbReference>
<organism evidence="7 8">
    <name type="scientific">Dimorphilus gyrociliatus</name>
    <dbReference type="NCBI Taxonomy" id="2664684"/>
    <lineage>
        <taxon>Eukaryota</taxon>
        <taxon>Metazoa</taxon>
        <taxon>Spiralia</taxon>
        <taxon>Lophotrochozoa</taxon>
        <taxon>Annelida</taxon>
        <taxon>Polychaeta</taxon>
        <taxon>Polychaeta incertae sedis</taxon>
        <taxon>Dinophilidae</taxon>
        <taxon>Dimorphilus</taxon>
    </lineage>
</organism>
<dbReference type="GO" id="GO:0038023">
    <property type="term" value="F:signaling receptor activity"/>
    <property type="evidence" value="ECO:0007669"/>
    <property type="project" value="TreeGrafter"/>
</dbReference>
<dbReference type="InterPro" id="IPR001828">
    <property type="entry name" value="ANF_lig-bd_rcpt"/>
</dbReference>
<keyword evidence="2" id="KW-0812">Transmembrane</keyword>
<dbReference type="Gene3D" id="3.40.50.2300">
    <property type="match status" value="1"/>
</dbReference>
<dbReference type="GO" id="GO:0016020">
    <property type="term" value="C:membrane"/>
    <property type="evidence" value="ECO:0007669"/>
    <property type="project" value="UniProtKB-SubCell"/>
</dbReference>
<reference evidence="7 8" key="1">
    <citation type="submission" date="2020-08" db="EMBL/GenBank/DDBJ databases">
        <authorList>
            <person name="Hejnol A."/>
        </authorList>
    </citation>
    <scope>NUCLEOTIDE SEQUENCE [LARGE SCALE GENOMIC DNA]</scope>
</reference>
<name>A0A7I8V6D4_9ANNE</name>
<dbReference type="PANTHER" id="PTHR44755">
    <property type="entry name" value="NATRIURETIC PEPTIDE RECEPTOR 3-RELATED"/>
    <property type="match status" value="1"/>
</dbReference>
<comment type="subcellular location">
    <subcellularLocation>
        <location evidence="1">Membrane</location>
    </subcellularLocation>
</comment>
<dbReference type="SUPFAM" id="SSF53822">
    <property type="entry name" value="Periplasmic binding protein-like I"/>
    <property type="match status" value="1"/>
</dbReference>
<dbReference type="Pfam" id="PF01094">
    <property type="entry name" value="ANF_receptor"/>
    <property type="match status" value="1"/>
</dbReference>
<keyword evidence="8" id="KW-1185">Reference proteome</keyword>
<dbReference type="Proteomes" id="UP000549394">
    <property type="component" value="Unassembled WGS sequence"/>
</dbReference>
<keyword evidence="3" id="KW-1133">Transmembrane helix</keyword>
<dbReference type="GO" id="GO:0017046">
    <property type="term" value="F:peptide hormone binding"/>
    <property type="evidence" value="ECO:0007669"/>
    <property type="project" value="TreeGrafter"/>
</dbReference>
<dbReference type="GO" id="GO:0007165">
    <property type="term" value="P:signal transduction"/>
    <property type="evidence" value="ECO:0007669"/>
    <property type="project" value="TreeGrafter"/>
</dbReference>
<dbReference type="EMBL" id="CAJFCJ010000002">
    <property type="protein sequence ID" value="CAD5111746.1"/>
    <property type="molecule type" value="Genomic_DNA"/>
</dbReference>
<comment type="caution">
    <text evidence="7">The sequence shown here is derived from an EMBL/GenBank/DDBJ whole genome shotgun (WGS) entry which is preliminary data.</text>
</comment>
<evidence type="ECO:0000313" key="8">
    <source>
        <dbReference type="Proteomes" id="UP000549394"/>
    </source>
</evidence>
<evidence type="ECO:0000256" key="5">
    <source>
        <dbReference type="SAM" id="SignalP"/>
    </source>
</evidence>
<gene>
    <name evidence="7" type="ORF">DGYR_LOCUS990</name>
</gene>
<dbReference type="AlphaFoldDB" id="A0A7I8V6D4"/>
<feature type="signal peptide" evidence="5">
    <location>
        <begin position="1"/>
        <end position="17"/>
    </location>
</feature>
<keyword evidence="4" id="KW-0472">Membrane</keyword>
<protein>
    <recommendedName>
        <fullName evidence="6">Receptor ligand binding region domain-containing protein</fullName>
    </recommendedName>
</protein>
<feature type="chain" id="PRO_5029518066" description="Receptor ligand binding region domain-containing protein" evidence="5">
    <location>
        <begin position="18"/>
        <end position="283"/>
    </location>
</feature>
<evidence type="ECO:0000256" key="4">
    <source>
        <dbReference type="ARBA" id="ARBA00023136"/>
    </source>
</evidence>
<evidence type="ECO:0000256" key="2">
    <source>
        <dbReference type="ARBA" id="ARBA00022692"/>
    </source>
</evidence>
<dbReference type="InterPro" id="IPR052612">
    <property type="entry name" value="ANP_Clearance_Receptor"/>
</dbReference>
<dbReference type="InterPro" id="IPR028082">
    <property type="entry name" value="Peripla_BP_I"/>
</dbReference>
<evidence type="ECO:0000259" key="6">
    <source>
        <dbReference type="Pfam" id="PF01094"/>
    </source>
</evidence>